<dbReference type="InterPro" id="IPR026590">
    <property type="entry name" value="Ssirtuin_cat_dom"/>
</dbReference>
<keyword evidence="1" id="KW-0808">Transferase</keyword>
<dbReference type="InterPro" id="IPR027546">
    <property type="entry name" value="Sirtuin_class_III"/>
</dbReference>
<dbReference type="OrthoDB" id="9800582at2"/>
<dbReference type="Proteomes" id="UP000070224">
    <property type="component" value="Unassembled WGS sequence"/>
</dbReference>
<organism evidence="6 7">
    <name type="scientific">Porphyromonas somerae</name>
    <dbReference type="NCBI Taxonomy" id="322095"/>
    <lineage>
        <taxon>Bacteria</taxon>
        <taxon>Pseudomonadati</taxon>
        <taxon>Bacteroidota</taxon>
        <taxon>Bacteroidia</taxon>
        <taxon>Bacteroidales</taxon>
        <taxon>Porphyromonadaceae</taxon>
        <taxon>Porphyromonas</taxon>
    </lineage>
</organism>
<evidence type="ECO:0000256" key="2">
    <source>
        <dbReference type="ARBA" id="ARBA00023027"/>
    </source>
</evidence>
<dbReference type="HAMAP" id="MF_01121">
    <property type="entry name" value="Sirtuin_ClassIII"/>
    <property type="match status" value="1"/>
</dbReference>
<dbReference type="RefSeq" id="WP_060934943.1">
    <property type="nucleotide sequence ID" value="NZ_KQ960419.1"/>
</dbReference>
<dbReference type="GO" id="GO:0036054">
    <property type="term" value="F:protein-malonyllysine demalonylase activity"/>
    <property type="evidence" value="ECO:0007669"/>
    <property type="project" value="InterPro"/>
</dbReference>
<dbReference type="GO" id="GO:0070403">
    <property type="term" value="F:NAD+ binding"/>
    <property type="evidence" value="ECO:0007669"/>
    <property type="project" value="UniProtKB-UniRule"/>
</dbReference>
<dbReference type="CDD" id="cd01412">
    <property type="entry name" value="SIRT5_Af1_CobB"/>
    <property type="match status" value="1"/>
</dbReference>
<dbReference type="PANTHER" id="PTHR11085:SF4">
    <property type="entry name" value="NAD-DEPENDENT PROTEIN DEACYLASE"/>
    <property type="match status" value="1"/>
</dbReference>
<dbReference type="InterPro" id="IPR029035">
    <property type="entry name" value="DHS-like_NAD/FAD-binding_dom"/>
</dbReference>
<evidence type="ECO:0000313" key="6">
    <source>
        <dbReference type="EMBL" id="KXB77663.1"/>
    </source>
</evidence>
<dbReference type="PROSITE" id="PS50305">
    <property type="entry name" value="SIRTUIN"/>
    <property type="match status" value="1"/>
</dbReference>
<feature type="active site" description="Proton acceptor" evidence="3">
    <location>
        <position position="111"/>
    </location>
</feature>
<comment type="caution">
    <text evidence="6">The sequence shown here is derived from an EMBL/GenBank/DDBJ whole genome shotgun (WGS) entry which is preliminary data.</text>
</comment>
<feature type="domain" description="Deacetylase sirtuin-type" evidence="5">
    <location>
        <begin position="1"/>
        <end position="238"/>
    </location>
</feature>
<proteinExistence type="inferred from homology"/>
<dbReference type="GO" id="GO:0005737">
    <property type="term" value="C:cytoplasm"/>
    <property type="evidence" value="ECO:0007669"/>
    <property type="project" value="UniProtKB-SubCell"/>
</dbReference>
<dbReference type="SUPFAM" id="SSF52467">
    <property type="entry name" value="DHS-like NAD/FAD-binding domain"/>
    <property type="match status" value="1"/>
</dbReference>
<comment type="catalytic activity">
    <reaction evidence="3">
        <text>N(6)-succinyl-L-lysyl-[protein] + NAD(+) + H2O = 2''-O-succinyl-ADP-D-ribose + nicotinamide + L-lysyl-[protein]</text>
        <dbReference type="Rhea" id="RHEA:47668"/>
        <dbReference type="Rhea" id="RHEA-COMP:9752"/>
        <dbReference type="Rhea" id="RHEA-COMP:11877"/>
        <dbReference type="ChEBI" id="CHEBI:15377"/>
        <dbReference type="ChEBI" id="CHEBI:17154"/>
        <dbReference type="ChEBI" id="CHEBI:29969"/>
        <dbReference type="ChEBI" id="CHEBI:57540"/>
        <dbReference type="ChEBI" id="CHEBI:87830"/>
        <dbReference type="ChEBI" id="CHEBI:87832"/>
    </reaction>
</comment>
<comment type="catalytic activity">
    <reaction evidence="3">
        <text>N(6)-acetyl-L-lysyl-[protein] + NAD(+) + H2O = 2''-O-acetyl-ADP-D-ribose + nicotinamide + L-lysyl-[protein]</text>
        <dbReference type="Rhea" id="RHEA:43636"/>
        <dbReference type="Rhea" id="RHEA-COMP:9752"/>
        <dbReference type="Rhea" id="RHEA-COMP:10731"/>
        <dbReference type="ChEBI" id="CHEBI:15377"/>
        <dbReference type="ChEBI" id="CHEBI:17154"/>
        <dbReference type="ChEBI" id="CHEBI:29969"/>
        <dbReference type="ChEBI" id="CHEBI:57540"/>
        <dbReference type="ChEBI" id="CHEBI:61930"/>
        <dbReference type="ChEBI" id="CHEBI:83767"/>
        <dbReference type="EC" id="2.3.1.286"/>
    </reaction>
</comment>
<dbReference type="PATRIC" id="fig|322095.3.peg.415"/>
<keyword evidence="7" id="KW-1185">Reference proteome</keyword>
<dbReference type="GO" id="GO:0017136">
    <property type="term" value="F:histone deacetylase activity, NAD-dependent"/>
    <property type="evidence" value="ECO:0007669"/>
    <property type="project" value="TreeGrafter"/>
</dbReference>
<dbReference type="InterPro" id="IPR050134">
    <property type="entry name" value="NAD-dep_sirtuin_deacylases"/>
</dbReference>
<feature type="binding site" evidence="3">
    <location>
        <begin position="16"/>
        <end position="35"/>
    </location>
    <ligand>
        <name>NAD(+)</name>
        <dbReference type="ChEBI" id="CHEBI:57540"/>
    </ligand>
</feature>
<dbReference type="PANTHER" id="PTHR11085">
    <property type="entry name" value="NAD-DEPENDENT PROTEIN DEACYLASE SIRTUIN-5, MITOCHONDRIAL-RELATED"/>
    <property type="match status" value="1"/>
</dbReference>
<feature type="binding site" evidence="3">
    <location>
        <begin position="179"/>
        <end position="181"/>
    </location>
    <ligand>
        <name>NAD(+)</name>
        <dbReference type="ChEBI" id="CHEBI:57540"/>
    </ligand>
</feature>
<name>A0A134BCI4_9PORP</name>
<dbReference type="STRING" id="322095.HMPREF3185_00420"/>
<dbReference type="InterPro" id="IPR003000">
    <property type="entry name" value="Sirtuin"/>
</dbReference>
<evidence type="ECO:0000259" key="5">
    <source>
        <dbReference type="PROSITE" id="PS50305"/>
    </source>
</evidence>
<comment type="subcellular location">
    <subcellularLocation>
        <location evidence="3">Cytoplasm</location>
    </subcellularLocation>
</comment>
<accession>A0A134BCI4</accession>
<comment type="caution">
    <text evidence="3 4">Lacks conserved residue(s) required for the propagation of feature annotation.</text>
</comment>
<dbReference type="Gene3D" id="3.30.1600.10">
    <property type="entry name" value="SIR2/SIRT2 'Small Domain"/>
    <property type="match status" value="1"/>
</dbReference>
<feature type="binding site" evidence="3">
    <location>
        <position position="223"/>
    </location>
    <ligand>
        <name>NAD(+)</name>
        <dbReference type="ChEBI" id="CHEBI:57540"/>
    </ligand>
</feature>
<sequence length="238" mass="26598">MNTQSPKHPHLVVLSGAGMSAESGLSTFRDSDGLWAGHDVQEVASIEGWYRNPQCVLDFYNQRRREFVGAEPNEGHRLLSRLEDYYRVTIVTQNVDDLHERAGSSRVIHLHGELMKNRSVRDPFTTYPAEGATRELHVGDLAPDGTQLRPFIVWFGEEVPEMIPAIEATEEADIFLVIGTSLEVYPAAGLLGYVPRKAPVYCIDPKPVRSSYRPDLIHIQAGAVAGMRDLYARLTEGR</sequence>
<evidence type="ECO:0000256" key="1">
    <source>
        <dbReference type="ARBA" id="ARBA00022679"/>
    </source>
</evidence>
<comment type="domain">
    <text evidence="3">2 residues (Tyr-60 and Arg-63) present in a large hydrophobic pocket are probably involved in substrate specificity. They are important for desuccinylation activity, but dispensable for deacetylation activity.</text>
</comment>
<protein>
    <recommendedName>
        <fullName evidence="3">NAD-dependent protein deacylase</fullName>
        <ecNumber evidence="3">2.3.1.286</ecNumber>
    </recommendedName>
    <alternativeName>
        <fullName evidence="3">Regulatory protein SIR2 homolog</fullName>
    </alternativeName>
</protein>
<comment type="function">
    <text evidence="3">NAD-dependent lysine deacetylase and desuccinylase that specifically removes acetyl and succinyl groups on target proteins. Modulates the activities of several proteins which are inactive in their acylated form.</text>
</comment>
<dbReference type="InterPro" id="IPR026591">
    <property type="entry name" value="Sirtuin_cat_small_dom_sf"/>
</dbReference>
<evidence type="ECO:0000256" key="4">
    <source>
        <dbReference type="PROSITE-ProRule" id="PRU00236"/>
    </source>
</evidence>
<dbReference type="EC" id="2.3.1.286" evidence="3"/>
<evidence type="ECO:0000256" key="3">
    <source>
        <dbReference type="HAMAP-Rule" id="MF_01121"/>
    </source>
</evidence>
<dbReference type="GO" id="GO:0036055">
    <property type="term" value="F:protein-succinyllysine desuccinylase activity"/>
    <property type="evidence" value="ECO:0007669"/>
    <property type="project" value="UniProtKB-UniRule"/>
</dbReference>
<dbReference type="EMBL" id="LSDK01000030">
    <property type="protein sequence ID" value="KXB77663.1"/>
    <property type="molecule type" value="Genomic_DNA"/>
</dbReference>
<dbReference type="Pfam" id="PF02146">
    <property type="entry name" value="SIR2"/>
    <property type="match status" value="1"/>
</dbReference>
<evidence type="ECO:0000313" key="7">
    <source>
        <dbReference type="Proteomes" id="UP000070224"/>
    </source>
</evidence>
<keyword evidence="3" id="KW-0963">Cytoplasm</keyword>
<feature type="binding site" evidence="3">
    <location>
        <position position="63"/>
    </location>
    <ligand>
        <name>substrate</name>
    </ligand>
</feature>
<comment type="similarity">
    <text evidence="3">Belongs to the sirtuin family. Class III subfamily.</text>
</comment>
<keyword evidence="2 3" id="KW-0520">NAD</keyword>
<reference evidence="7" key="1">
    <citation type="submission" date="2016-01" db="EMBL/GenBank/DDBJ databases">
        <authorList>
            <person name="Mitreva M."/>
            <person name="Pepin K.H."/>
            <person name="Mihindukulasuriya K.A."/>
            <person name="Fulton R."/>
            <person name="Fronick C."/>
            <person name="O'Laughlin M."/>
            <person name="Miner T."/>
            <person name="Herter B."/>
            <person name="Rosa B.A."/>
            <person name="Cordes M."/>
            <person name="Tomlinson C."/>
            <person name="Wollam A."/>
            <person name="Palsikar V.B."/>
            <person name="Mardis E.R."/>
            <person name="Wilson R.K."/>
        </authorList>
    </citation>
    <scope>NUCLEOTIDE SEQUENCE [LARGE SCALE GENOMIC DNA]</scope>
    <source>
        <strain evidence="7">KA00683</strain>
    </source>
</reference>
<feature type="binding site" evidence="3">
    <location>
        <begin position="93"/>
        <end position="96"/>
    </location>
    <ligand>
        <name>NAD(+)</name>
        <dbReference type="ChEBI" id="CHEBI:57540"/>
    </ligand>
</feature>
<feature type="binding site" evidence="3">
    <location>
        <position position="60"/>
    </location>
    <ligand>
        <name>substrate</name>
    </ligand>
</feature>
<dbReference type="AlphaFoldDB" id="A0A134BCI4"/>
<gene>
    <name evidence="3" type="primary">cobB</name>
    <name evidence="6" type="ORF">HMPREF3185_00420</name>
</gene>
<dbReference type="Gene3D" id="3.40.50.1220">
    <property type="entry name" value="TPP-binding domain"/>
    <property type="match status" value="1"/>
</dbReference>